<dbReference type="EMBL" id="FXZE01000013">
    <property type="protein sequence ID" value="SMX94154.1"/>
    <property type="molecule type" value="Genomic_DNA"/>
</dbReference>
<dbReference type="InterPro" id="IPR007410">
    <property type="entry name" value="LpqE-like"/>
</dbReference>
<sequence length="233" mass="24711">MCLNTTAPTLVETGARLHRHAESADEMRKNTTLMTTLSVAAMIGLSACGQSPASEPEETSSSQASADSLSLDNAWVKAADDGMTAVFGELTNNSDKDINLVAAKYDDADMVQLHETLEDNSGGMSMQEKKGGFTIPAGKSLSLKPGGDHIMVMGLAKPIKPGEEISLDLVTADQQTIPVTAIAKDYSGAQENYAPGEADDEGDGADHKDMDHKDMDHGDKDHDEMDHGDHGDH</sequence>
<protein>
    <recommendedName>
        <fullName evidence="4">Copper(I)-binding protein</fullName>
    </recommendedName>
</protein>
<proteinExistence type="predicted"/>
<reference evidence="3" key="1">
    <citation type="submission" date="2017-03" db="EMBL/GenBank/DDBJ databases">
        <authorList>
            <person name="Monnet C."/>
        </authorList>
    </citation>
    <scope>NUCLEOTIDE SEQUENCE [LARGE SCALE GENOMIC DNA]</scope>
    <source>
        <strain evidence="3">P10</strain>
    </source>
</reference>
<accession>A0A2H1K3L8</accession>
<dbReference type="InterPro" id="IPR058248">
    <property type="entry name" value="Lxx211020-like"/>
</dbReference>
<dbReference type="SUPFAM" id="SSF110087">
    <property type="entry name" value="DR1885-like metal-binding protein"/>
    <property type="match status" value="1"/>
</dbReference>
<dbReference type="PANTHER" id="PTHR36302:SF1">
    <property type="entry name" value="COPPER CHAPERONE PCU(A)C"/>
    <property type="match status" value="1"/>
</dbReference>
<feature type="compositionally biased region" description="Basic and acidic residues" evidence="1">
    <location>
        <begin position="204"/>
        <end position="233"/>
    </location>
</feature>
<evidence type="ECO:0000313" key="3">
    <source>
        <dbReference type="Proteomes" id="UP000234342"/>
    </source>
</evidence>
<dbReference type="AlphaFoldDB" id="A0A2H1K3L8"/>
<keyword evidence="3" id="KW-1185">Reference proteome</keyword>
<evidence type="ECO:0008006" key="4">
    <source>
        <dbReference type="Google" id="ProtNLM"/>
    </source>
</evidence>
<dbReference type="PANTHER" id="PTHR36302">
    <property type="entry name" value="BLR7088 PROTEIN"/>
    <property type="match status" value="1"/>
</dbReference>
<evidence type="ECO:0000313" key="2">
    <source>
        <dbReference type="EMBL" id="SMX94154.1"/>
    </source>
</evidence>
<feature type="region of interest" description="Disordered" evidence="1">
    <location>
        <begin position="188"/>
        <end position="233"/>
    </location>
</feature>
<gene>
    <name evidence="2" type="ORF">BANT10_02631</name>
</gene>
<dbReference type="Proteomes" id="UP000234342">
    <property type="component" value="Unassembled WGS sequence"/>
</dbReference>
<dbReference type="InterPro" id="IPR036182">
    <property type="entry name" value="PCuAC_sf"/>
</dbReference>
<dbReference type="Gene3D" id="2.60.40.1890">
    <property type="entry name" value="PCu(A)C copper chaperone"/>
    <property type="match status" value="1"/>
</dbReference>
<name>A0A2H1K3L8_9MICO</name>
<evidence type="ECO:0000256" key="1">
    <source>
        <dbReference type="SAM" id="MobiDB-lite"/>
    </source>
</evidence>
<dbReference type="Pfam" id="PF04314">
    <property type="entry name" value="PCuAC"/>
    <property type="match status" value="1"/>
</dbReference>
<organism evidence="2 3">
    <name type="scientific">Brevibacterium antiquum</name>
    <dbReference type="NCBI Taxonomy" id="234835"/>
    <lineage>
        <taxon>Bacteria</taxon>
        <taxon>Bacillati</taxon>
        <taxon>Actinomycetota</taxon>
        <taxon>Actinomycetes</taxon>
        <taxon>Micrococcales</taxon>
        <taxon>Brevibacteriaceae</taxon>
        <taxon>Brevibacterium</taxon>
    </lineage>
</organism>